<reference evidence="3" key="1">
    <citation type="journal article" date="2019" name="Plant Biotechnol. J.">
        <title>Genome sequencing of the Australian wild diploid species Gossypium australe highlights disease resistance and delayed gland morphogenesis.</title>
        <authorList>
            <person name="Cai Y."/>
            <person name="Cai X."/>
            <person name="Wang Q."/>
            <person name="Wang P."/>
            <person name="Zhang Y."/>
            <person name="Cai C."/>
            <person name="Xu Y."/>
            <person name="Wang K."/>
            <person name="Zhou Z."/>
            <person name="Wang C."/>
            <person name="Geng S."/>
            <person name="Li B."/>
            <person name="Dong Q."/>
            <person name="Hou Y."/>
            <person name="Wang H."/>
            <person name="Ai P."/>
            <person name="Liu Z."/>
            <person name="Yi F."/>
            <person name="Sun M."/>
            <person name="An G."/>
            <person name="Cheng J."/>
            <person name="Zhang Y."/>
            <person name="Shi Q."/>
            <person name="Xie Y."/>
            <person name="Shi X."/>
            <person name="Chang Y."/>
            <person name="Huang F."/>
            <person name="Chen Y."/>
            <person name="Hong S."/>
            <person name="Mi L."/>
            <person name="Sun Q."/>
            <person name="Zhang L."/>
            <person name="Zhou B."/>
            <person name="Peng R."/>
            <person name="Zhang X."/>
            <person name="Liu F."/>
        </authorList>
    </citation>
    <scope>NUCLEOTIDE SEQUENCE [LARGE SCALE GENOMIC DNA]</scope>
    <source>
        <strain evidence="3">cv. PA1801</strain>
    </source>
</reference>
<name>A0A5B6ULB2_9ROSI</name>
<protein>
    <submittedName>
        <fullName evidence="2">Serine/threonine-protein phosphatase 7 long form-like protein</fullName>
    </submittedName>
</protein>
<dbReference type="InterPro" id="IPR044824">
    <property type="entry name" value="MAIN-like"/>
</dbReference>
<dbReference type="Pfam" id="PF10536">
    <property type="entry name" value="PMD"/>
    <property type="match status" value="1"/>
</dbReference>
<proteinExistence type="predicted"/>
<dbReference type="EMBL" id="SMMG02000010">
    <property type="protein sequence ID" value="KAA3458821.1"/>
    <property type="molecule type" value="Genomic_DNA"/>
</dbReference>
<feature type="domain" description="Aminotransferase-like plant mobile" evidence="1">
    <location>
        <begin position="30"/>
        <end position="204"/>
    </location>
</feature>
<sequence length="304" mass="34451">MGPYCVLRGRVNSVGFLPDERLMSYLELAGFGSAALIRTFDLRYDLISVLVKRWRPETHAFHLSCGDCTITLEDVALQLGLHIDGNAVTGVSSISMPAALCYDLLGRLPILPMNGRRYRRAYIIHLIGGVLMLDANDSTVHLMYLPLLSNLHNTRSYSWGSAVLAMLYRELCRTTDPSAMDIGGCLILLQCGHFTGYHSWHPLVTNHMYFHSTNPSIEKPYTVSIYHLMIENHVGEGFGCIQYILTLPVRLGEIHGINRWGKHGNDWGEVHEEYITMWNNRLGKVPQMGRALDLQPSLEYIQWY</sequence>
<evidence type="ECO:0000313" key="3">
    <source>
        <dbReference type="Proteomes" id="UP000325315"/>
    </source>
</evidence>
<dbReference type="OrthoDB" id="1936739at2759"/>
<gene>
    <name evidence="2" type="ORF">EPI10_013390</name>
</gene>
<dbReference type="InterPro" id="IPR019557">
    <property type="entry name" value="AminoTfrase-like_pln_mobile"/>
</dbReference>
<dbReference type="Proteomes" id="UP000325315">
    <property type="component" value="Unassembled WGS sequence"/>
</dbReference>
<dbReference type="PANTHER" id="PTHR46033:SF8">
    <property type="entry name" value="PROTEIN MAINTENANCE OF MERISTEMS-LIKE"/>
    <property type="match status" value="1"/>
</dbReference>
<evidence type="ECO:0000313" key="2">
    <source>
        <dbReference type="EMBL" id="KAA3458821.1"/>
    </source>
</evidence>
<accession>A0A5B6ULB2</accession>
<organism evidence="2 3">
    <name type="scientific">Gossypium australe</name>
    <dbReference type="NCBI Taxonomy" id="47621"/>
    <lineage>
        <taxon>Eukaryota</taxon>
        <taxon>Viridiplantae</taxon>
        <taxon>Streptophyta</taxon>
        <taxon>Embryophyta</taxon>
        <taxon>Tracheophyta</taxon>
        <taxon>Spermatophyta</taxon>
        <taxon>Magnoliopsida</taxon>
        <taxon>eudicotyledons</taxon>
        <taxon>Gunneridae</taxon>
        <taxon>Pentapetalae</taxon>
        <taxon>rosids</taxon>
        <taxon>malvids</taxon>
        <taxon>Malvales</taxon>
        <taxon>Malvaceae</taxon>
        <taxon>Malvoideae</taxon>
        <taxon>Gossypium</taxon>
    </lineage>
</organism>
<comment type="caution">
    <text evidence="2">The sequence shown here is derived from an EMBL/GenBank/DDBJ whole genome shotgun (WGS) entry which is preliminary data.</text>
</comment>
<dbReference type="AlphaFoldDB" id="A0A5B6ULB2"/>
<dbReference type="GO" id="GO:0010073">
    <property type="term" value="P:meristem maintenance"/>
    <property type="evidence" value="ECO:0007669"/>
    <property type="project" value="InterPro"/>
</dbReference>
<dbReference type="PANTHER" id="PTHR46033">
    <property type="entry name" value="PROTEIN MAIN-LIKE 2"/>
    <property type="match status" value="1"/>
</dbReference>
<evidence type="ECO:0000259" key="1">
    <source>
        <dbReference type="Pfam" id="PF10536"/>
    </source>
</evidence>
<keyword evidence="3" id="KW-1185">Reference proteome</keyword>